<evidence type="ECO:0000259" key="12">
    <source>
        <dbReference type="Pfam" id="PF13288"/>
    </source>
</evidence>
<dbReference type="GO" id="GO:0051484">
    <property type="term" value="P:isopentenyl diphosphate biosynthetic process, methylerythritol 4-phosphate pathway involved in terpenoid biosynthetic process"/>
    <property type="evidence" value="ECO:0007669"/>
    <property type="project" value="UniProtKB-ARBA"/>
</dbReference>
<feature type="binding site" evidence="9">
    <location>
        <position position="148"/>
    </location>
    <ligand>
        <name>1-deoxy-D-xylulose 5-phosphate</name>
        <dbReference type="ChEBI" id="CHEBI:57792"/>
    </ligand>
</feature>
<dbReference type="SUPFAM" id="SSF69055">
    <property type="entry name" value="1-deoxy-D-xylulose-5-phosphate reductoisomerase, C-terminal domain"/>
    <property type="match status" value="1"/>
</dbReference>
<feature type="binding site" evidence="9">
    <location>
        <position position="36"/>
    </location>
    <ligand>
        <name>NADPH</name>
        <dbReference type="ChEBI" id="CHEBI:57783"/>
    </ligand>
</feature>
<keyword evidence="7 9" id="KW-0414">Isoprene biosynthesis</keyword>
<evidence type="ECO:0000256" key="9">
    <source>
        <dbReference type="HAMAP-Rule" id="MF_00183"/>
    </source>
</evidence>
<dbReference type="InterPro" id="IPR013512">
    <property type="entry name" value="DXP_reductoisomerase_N"/>
</dbReference>
<dbReference type="FunFam" id="3.40.50.720:FF:000045">
    <property type="entry name" value="1-deoxy-D-xylulose 5-phosphate reductoisomerase"/>
    <property type="match status" value="1"/>
</dbReference>
<gene>
    <name evidence="9" type="primary">dxr</name>
    <name evidence="13" type="ORF">IAC61_05630</name>
</gene>
<feature type="binding site" evidence="9">
    <location>
        <position position="121"/>
    </location>
    <ligand>
        <name>NADPH</name>
        <dbReference type="ChEBI" id="CHEBI:57783"/>
    </ligand>
</feature>
<feature type="binding site" evidence="9">
    <location>
        <position position="37"/>
    </location>
    <ligand>
        <name>NADPH</name>
        <dbReference type="ChEBI" id="CHEBI:57783"/>
    </ligand>
</feature>
<dbReference type="InterPro" id="IPR003821">
    <property type="entry name" value="DXP_reductoisomerase"/>
</dbReference>
<accession>A0A9D9GWF3</accession>
<dbReference type="Pfam" id="PF02670">
    <property type="entry name" value="DXP_reductoisom"/>
    <property type="match status" value="1"/>
</dbReference>
<comment type="caution">
    <text evidence="9">Lacks conserved residue(s) required for the propagation of feature annotation.</text>
</comment>
<dbReference type="SUPFAM" id="SSF55347">
    <property type="entry name" value="Glyceraldehyde-3-phosphate dehydrogenase-like, C-terminal domain"/>
    <property type="match status" value="1"/>
</dbReference>
<dbReference type="Proteomes" id="UP000823634">
    <property type="component" value="Unassembled WGS sequence"/>
</dbReference>
<dbReference type="GO" id="GO:0030604">
    <property type="term" value="F:1-deoxy-D-xylulose-5-phosphate reductoisomerase activity"/>
    <property type="evidence" value="ECO:0007669"/>
    <property type="project" value="UniProtKB-UniRule"/>
</dbReference>
<dbReference type="EMBL" id="JADINA010000035">
    <property type="protein sequence ID" value="MBO8426772.1"/>
    <property type="molecule type" value="Genomic_DNA"/>
</dbReference>
<feature type="domain" description="1-deoxy-D-xylulose 5-phosphate reductoisomerase C-terminal" evidence="11">
    <location>
        <begin position="143"/>
        <end position="226"/>
    </location>
</feature>
<comment type="pathway">
    <text evidence="1 9">Isoprenoid biosynthesis; isopentenyl diphosphate biosynthesis via DXP pathway; isopentenyl diphosphate from 1-deoxy-D-xylulose 5-phosphate: step 1/6.</text>
</comment>
<evidence type="ECO:0000256" key="3">
    <source>
        <dbReference type="ARBA" id="ARBA00022723"/>
    </source>
</evidence>
<feature type="binding site" evidence="9">
    <location>
        <position position="209"/>
    </location>
    <ligand>
        <name>1-deoxy-D-xylulose 5-phosphate</name>
        <dbReference type="ChEBI" id="CHEBI:57792"/>
    </ligand>
</feature>
<feature type="binding site" evidence="9">
    <location>
        <position position="215"/>
    </location>
    <ligand>
        <name>1-deoxy-D-xylulose 5-phosphate</name>
        <dbReference type="ChEBI" id="CHEBI:57792"/>
    </ligand>
</feature>
<reference evidence="13" key="1">
    <citation type="submission" date="2020-10" db="EMBL/GenBank/DDBJ databases">
        <authorList>
            <person name="Gilroy R."/>
        </authorList>
    </citation>
    <scope>NUCLEOTIDE SEQUENCE</scope>
    <source>
        <strain evidence="13">17113</strain>
    </source>
</reference>
<comment type="similarity">
    <text evidence="2 9">Belongs to the DXR family.</text>
</comment>
<feature type="binding site" evidence="9">
    <location>
        <position position="149"/>
    </location>
    <ligand>
        <name>Mn(2+)</name>
        <dbReference type="ChEBI" id="CHEBI:29035"/>
    </ligand>
</feature>
<feature type="binding site" evidence="9">
    <location>
        <position position="218"/>
    </location>
    <ligand>
        <name>1-deoxy-D-xylulose 5-phosphate</name>
        <dbReference type="ChEBI" id="CHEBI:57792"/>
    </ligand>
</feature>
<evidence type="ECO:0000256" key="8">
    <source>
        <dbReference type="ARBA" id="ARBA00048543"/>
    </source>
</evidence>
<proteinExistence type="inferred from homology"/>
<feature type="domain" description="1-deoxy-D-xylulose 5-phosphate reductoisomerase N-terminal" evidence="10">
    <location>
        <begin position="4"/>
        <end position="129"/>
    </location>
</feature>
<dbReference type="NCBIfam" id="TIGR00243">
    <property type="entry name" value="Dxr"/>
    <property type="match status" value="1"/>
</dbReference>
<evidence type="ECO:0000256" key="4">
    <source>
        <dbReference type="ARBA" id="ARBA00022857"/>
    </source>
</evidence>
<evidence type="ECO:0000256" key="1">
    <source>
        <dbReference type="ARBA" id="ARBA00005094"/>
    </source>
</evidence>
<evidence type="ECO:0000313" key="13">
    <source>
        <dbReference type="EMBL" id="MBO8426772.1"/>
    </source>
</evidence>
<evidence type="ECO:0000259" key="11">
    <source>
        <dbReference type="Pfam" id="PF08436"/>
    </source>
</evidence>
<comment type="cofactor">
    <cofactor evidence="9">
        <name>Mg(2+)</name>
        <dbReference type="ChEBI" id="CHEBI:18420"/>
    </cofactor>
    <cofactor evidence="9">
        <name>Mn(2+)</name>
        <dbReference type="ChEBI" id="CHEBI:29035"/>
    </cofactor>
</comment>
<dbReference type="PIRSF" id="PIRSF006205">
    <property type="entry name" value="Dxp_reductismrs"/>
    <property type="match status" value="1"/>
</dbReference>
<reference evidence="13" key="2">
    <citation type="journal article" date="2021" name="PeerJ">
        <title>Extensive microbial diversity within the chicken gut microbiome revealed by metagenomics and culture.</title>
        <authorList>
            <person name="Gilroy R."/>
            <person name="Ravi A."/>
            <person name="Getino M."/>
            <person name="Pursley I."/>
            <person name="Horton D.L."/>
            <person name="Alikhan N.F."/>
            <person name="Baker D."/>
            <person name="Gharbi K."/>
            <person name="Hall N."/>
            <person name="Watson M."/>
            <person name="Adriaenssens E.M."/>
            <person name="Foster-Nyarko E."/>
            <person name="Jarju S."/>
            <person name="Secka A."/>
            <person name="Antonio M."/>
            <person name="Oren A."/>
            <person name="Chaudhuri R.R."/>
            <person name="La Ragione R."/>
            <person name="Hildebrand F."/>
            <person name="Pallen M.J."/>
        </authorList>
    </citation>
    <scope>NUCLEOTIDE SEQUENCE</scope>
    <source>
        <strain evidence="13">17113</strain>
    </source>
</reference>
<feature type="domain" description="DXP reductoisomerase C-terminal" evidence="12">
    <location>
        <begin position="259"/>
        <end position="374"/>
    </location>
</feature>
<feature type="binding site" evidence="9">
    <location>
        <position position="147"/>
    </location>
    <ligand>
        <name>Mn(2+)</name>
        <dbReference type="ChEBI" id="CHEBI:29035"/>
    </ligand>
</feature>
<dbReference type="GO" id="GO:0070402">
    <property type="term" value="F:NADPH binding"/>
    <property type="evidence" value="ECO:0007669"/>
    <property type="project" value="InterPro"/>
</dbReference>
<evidence type="ECO:0000256" key="5">
    <source>
        <dbReference type="ARBA" id="ARBA00023002"/>
    </source>
</evidence>
<name>A0A9D9GWF3_9FIRM</name>
<feature type="binding site" evidence="9">
    <location>
        <position position="11"/>
    </location>
    <ligand>
        <name>NADPH</name>
        <dbReference type="ChEBI" id="CHEBI:57783"/>
    </ligand>
</feature>
<organism evidence="13 14">
    <name type="scientific">Candidatus Alloenteromonas pullistercoris</name>
    <dbReference type="NCBI Taxonomy" id="2840785"/>
    <lineage>
        <taxon>Bacteria</taxon>
        <taxon>Bacillati</taxon>
        <taxon>Bacillota</taxon>
        <taxon>Bacillota incertae sedis</taxon>
        <taxon>Candidatus Alloenteromonas</taxon>
    </lineage>
</organism>
<feature type="binding site" evidence="9">
    <location>
        <position position="173"/>
    </location>
    <ligand>
        <name>1-deoxy-D-xylulose 5-phosphate</name>
        <dbReference type="ChEBI" id="CHEBI:57792"/>
    </ligand>
</feature>
<dbReference type="GO" id="GO:0030145">
    <property type="term" value="F:manganese ion binding"/>
    <property type="evidence" value="ECO:0007669"/>
    <property type="project" value="TreeGrafter"/>
</dbReference>
<evidence type="ECO:0000256" key="7">
    <source>
        <dbReference type="ARBA" id="ARBA00023229"/>
    </source>
</evidence>
<dbReference type="PANTHER" id="PTHR30525:SF0">
    <property type="entry name" value="1-DEOXY-D-XYLULOSE 5-PHOSPHATE REDUCTOISOMERASE, CHLOROPLASTIC"/>
    <property type="match status" value="1"/>
</dbReference>
<feature type="binding site" evidence="9">
    <location>
        <position position="149"/>
    </location>
    <ligand>
        <name>1-deoxy-D-xylulose 5-phosphate</name>
        <dbReference type="ChEBI" id="CHEBI:57792"/>
    </ligand>
</feature>
<dbReference type="Gene3D" id="3.40.50.720">
    <property type="entry name" value="NAD(P)-binding Rossmann-like Domain"/>
    <property type="match status" value="1"/>
</dbReference>
<dbReference type="AlphaFoldDB" id="A0A9D9GWF3"/>
<comment type="caution">
    <text evidence="13">The sequence shown here is derived from an EMBL/GenBank/DDBJ whole genome shotgun (WGS) entry which is preliminary data.</text>
</comment>
<feature type="binding site" evidence="9">
    <location>
        <position position="202"/>
    </location>
    <ligand>
        <name>NADPH</name>
        <dbReference type="ChEBI" id="CHEBI:57783"/>
    </ligand>
</feature>
<dbReference type="Pfam" id="PF08436">
    <property type="entry name" value="DXP_redisom_C"/>
    <property type="match status" value="1"/>
</dbReference>
<feature type="binding site" evidence="9">
    <location>
        <position position="218"/>
    </location>
    <ligand>
        <name>Mn(2+)</name>
        <dbReference type="ChEBI" id="CHEBI:29035"/>
    </ligand>
</feature>
<comment type="catalytic activity">
    <reaction evidence="8">
        <text>2-C-methyl-D-erythritol 4-phosphate + NADP(+) = 1-deoxy-D-xylulose 5-phosphate + NADPH + H(+)</text>
        <dbReference type="Rhea" id="RHEA:13717"/>
        <dbReference type="ChEBI" id="CHEBI:15378"/>
        <dbReference type="ChEBI" id="CHEBI:57783"/>
        <dbReference type="ChEBI" id="CHEBI:57792"/>
        <dbReference type="ChEBI" id="CHEBI:58262"/>
        <dbReference type="ChEBI" id="CHEBI:58349"/>
        <dbReference type="EC" id="1.1.1.267"/>
    </reaction>
    <physiologicalReaction direction="right-to-left" evidence="8">
        <dbReference type="Rhea" id="RHEA:13719"/>
    </physiologicalReaction>
</comment>
<dbReference type="InterPro" id="IPR036169">
    <property type="entry name" value="DXPR_C_sf"/>
</dbReference>
<comment type="function">
    <text evidence="9">Catalyzes the NADPH-dependent rearrangement and reduction of 1-deoxy-D-xylulose-5-phosphate (DXP) to 2-C-methyl-D-erythritol 4-phosphate (MEP).</text>
</comment>
<sequence length="385" mass="42253">MRHLTLLGASGSIGSQTLDILRQFPDRFSLAAFSVGRQVDKIAPILRDFPSVKGVYCIDGEEAEKLQKSFPNIRFYFGDNGLISLLREIDSEMVVNALVGFAGVEPTLASLSLNRILCLANKESLVVAGGLVNKSLAQGHGRLYPIDSEHVAIAKLLSCIDRKDLDTVFITASGGPFWRCSREEMAFVTPKQALHHPTWSMGRKITIDSATMMNKGFEVVEACYLFNLSPKQITILIQPESYVHSLIKTKGDLYLADVSAPDMHGPIQYALFEGQLSFAPRKGNSLADFAPYSFFPFDPKRFPSVGIATSCFEEGGNRGAVLNGANEEAVYAFLDGKLPLLKIEEAVRYALRAVPRREGSSYSSLKEDDAASRRAVRAYVEAALN</sequence>
<protein>
    <recommendedName>
        <fullName evidence="9">1-deoxy-D-xylulose 5-phosphate reductoisomerase</fullName>
        <shortName evidence="9">DXP reductoisomerase</shortName>
        <ecNumber evidence="9">1.1.1.267</ecNumber>
    </recommendedName>
    <alternativeName>
        <fullName evidence="9">1-deoxyxylulose-5-phosphate reductoisomerase</fullName>
    </alternativeName>
    <alternativeName>
        <fullName evidence="9">2-C-methyl-D-erythritol 4-phosphate synthase</fullName>
    </alternativeName>
</protein>
<dbReference type="InterPro" id="IPR036291">
    <property type="entry name" value="NAD(P)-bd_dom_sf"/>
</dbReference>
<feature type="binding site" evidence="9">
    <location>
        <position position="214"/>
    </location>
    <ligand>
        <name>1-deoxy-D-xylulose 5-phosphate</name>
        <dbReference type="ChEBI" id="CHEBI:57792"/>
    </ligand>
</feature>
<feature type="binding site" evidence="9">
    <location>
        <position position="12"/>
    </location>
    <ligand>
        <name>NADPH</name>
        <dbReference type="ChEBI" id="CHEBI:57783"/>
    </ligand>
</feature>
<dbReference type="InterPro" id="IPR013644">
    <property type="entry name" value="DXP_reductoisomerase_C"/>
</dbReference>
<dbReference type="SUPFAM" id="SSF51735">
    <property type="entry name" value="NAD(P)-binding Rossmann-fold domains"/>
    <property type="match status" value="1"/>
</dbReference>
<feature type="binding site" evidence="9">
    <location>
        <position position="122"/>
    </location>
    <ligand>
        <name>1-deoxy-D-xylulose 5-phosphate</name>
        <dbReference type="ChEBI" id="CHEBI:57792"/>
    </ligand>
</feature>
<feature type="binding site" evidence="9">
    <location>
        <position position="13"/>
    </location>
    <ligand>
        <name>NADPH</name>
        <dbReference type="ChEBI" id="CHEBI:57783"/>
    </ligand>
</feature>
<dbReference type="Pfam" id="PF13288">
    <property type="entry name" value="DXPR_C"/>
    <property type="match status" value="1"/>
</dbReference>
<feature type="binding site" evidence="9">
    <location>
        <position position="196"/>
    </location>
    <ligand>
        <name>1-deoxy-D-xylulose 5-phosphate</name>
        <dbReference type="ChEBI" id="CHEBI:57792"/>
    </ligand>
</feature>
<dbReference type="EC" id="1.1.1.267" evidence="9"/>
<evidence type="ECO:0000256" key="6">
    <source>
        <dbReference type="ARBA" id="ARBA00023211"/>
    </source>
</evidence>
<dbReference type="Gene3D" id="1.10.1740.10">
    <property type="match status" value="1"/>
</dbReference>
<dbReference type="HAMAP" id="MF_00183">
    <property type="entry name" value="DXP_reductoisom"/>
    <property type="match status" value="1"/>
</dbReference>
<evidence type="ECO:0000259" key="10">
    <source>
        <dbReference type="Pfam" id="PF02670"/>
    </source>
</evidence>
<keyword evidence="3 9" id="KW-0479">Metal-binding</keyword>
<keyword evidence="9" id="KW-0460">Magnesium</keyword>
<keyword evidence="4 9" id="KW-0521">NADP</keyword>
<dbReference type="PANTHER" id="PTHR30525">
    <property type="entry name" value="1-DEOXY-D-XYLULOSE 5-PHOSPHATE REDUCTOISOMERASE"/>
    <property type="match status" value="1"/>
</dbReference>
<dbReference type="InterPro" id="IPR026877">
    <property type="entry name" value="DXPR_C"/>
</dbReference>
<feature type="binding site" evidence="9">
    <location>
        <position position="123"/>
    </location>
    <ligand>
        <name>NADPH</name>
        <dbReference type="ChEBI" id="CHEBI:57783"/>
    </ligand>
</feature>
<evidence type="ECO:0000313" key="14">
    <source>
        <dbReference type="Proteomes" id="UP000823634"/>
    </source>
</evidence>
<keyword evidence="5 9" id="KW-0560">Oxidoreductase</keyword>
<keyword evidence="6 9" id="KW-0464">Manganese</keyword>
<evidence type="ECO:0000256" key="2">
    <source>
        <dbReference type="ARBA" id="ARBA00006825"/>
    </source>
</evidence>